<dbReference type="Gene3D" id="1.10.10.10">
    <property type="entry name" value="Winged helix-like DNA-binding domain superfamily/Winged helix DNA-binding domain"/>
    <property type="match status" value="1"/>
</dbReference>
<dbReference type="Gene3D" id="3.30.450.40">
    <property type="match status" value="1"/>
</dbReference>
<dbReference type="Pfam" id="PF13185">
    <property type="entry name" value="GAF_2"/>
    <property type="match status" value="1"/>
</dbReference>
<dbReference type="AlphaFoldDB" id="A0A1I4XNV6"/>
<keyword evidence="3" id="KW-0805">Transcription regulation</keyword>
<dbReference type="OrthoDB" id="4629915at2"/>
<dbReference type="InterPro" id="IPR003018">
    <property type="entry name" value="GAF"/>
</dbReference>
<name>A0A1I4XNV6_PSUAM</name>
<dbReference type="InterPro" id="IPR005561">
    <property type="entry name" value="ANTAR"/>
</dbReference>
<keyword evidence="4" id="KW-0804">Transcription</keyword>
<dbReference type="SUPFAM" id="SSF52172">
    <property type="entry name" value="CheY-like"/>
    <property type="match status" value="1"/>
</dbReference>
<dbReference type="STRING" id="260086.SAMN05216207_1011163"/>
<dbReference type="Proteomes" id="UP000199614">
    <property type="component" value="Unassembled WGS sequence"/>
</dbReference>
<dbReference type="GO" id="GO:0016301">
    <property type="term" value="F:kinase activity"/>
    <property type="evidence" value="ECO:0007669"/>
    <property type="project" value="UniProtKB-KW"/>
</dbReference>
<keyword evidence="7" id="KW-1185">Reference proteome</keyword>
<dbReference type="PIRSF" id="PIRSF036625">
    <property type="entry name" value="GAF_ANTAR"/>
    <property type="match status" value="1"/>
</dbReference>
<keyword evidence="1" id="KW-0808">Transferase</keyword>
<dbReference type="PROSITE" id="PS50921">
    <property type="entry name" value="ANTAR"/>
    <property type="match status" value="1"/>
</dbReference>
<evidence type="ECO:0000256" key="4">
    <source>
        <dbReference type="ARBA" id="ARBA00023163"/>
    </source>
</evidence>
<evidence type="ECO:0000313" key="6">
    <source>
        <dbReference type="EMBL" id="SFN27515.1"/>
    </source>
</evidence>
<feature type="domain" description="ANTAR" evidence="5">
    <location>
        <begin position="174"/>
        <end position="235"/>
    </location>
</feature>
<evidence type="ECO:0000256" key="2">
    <source>
        <dbReference type="ARBA" id="ARBA00022777"/>
    </source>
</evidence>
<dbReference type="Pfam" id="PF03861">
    <property type="entry name" value="ANTAR"/>
    <property type="match status" value="1"/>
</dbReference>
<dbReference type="SMART" id="SM00065">
    <property type="entry name" value="GAF"/>
    <property type="match status" value="1"/>
</dbReference>
<accession>A0A1I4XNV6</accession>
<keyword evidence="2" id="KW-0418">Kinase</keyword>
<evidence type="ECO:0000256" key="1">
    <source>
        <dbReference type="ARBA" id="ARBA00022679"/>
    </source>
</evidence>
<dbReference type="GO" id="GO:0003723">
    <property type="term" value="F:RNA binding"/>
    <property type="evidence" value="ECO:0007669"/>
    <property type="project" value="InterPro"/>
</dbReference>
<dbReference type="SMART" id="SM01012">
    <property type="entry name" value="ANTAR"/>
    <property type="match status" value="1"/>
</dbReference>
<dbReference type="InterPro" id="IPR036388">
    <property type="entry name" value="WH-like_DNA-bd_sf"/>
</dbReference>
<protein>
    <submittedName>
        <fullName evidence="6">GAF domain-containing protein</fullName>
    </submittedName>
</protein>
<dbReference type="InterPro" id="IPR012074">
    <property type="entry name" value="GAF_ANTAR"/>
</dbReference>
<dbReference type="EMBL" id="FOUY01000011">
    <property type="protein sequence ID" value="SFN27515.1"/>
    <property type="molecule type" value="Genomic_DNA"/>
</dbReference>
<dbReference type="SUPFAM" id="SSF55781">
    <property type="entry name" value="GAF domain-like"/>
    <property type="match status" value="1"/>
</dbReference>
<evidence type="ECO:0000256" key="3">
    <source>
        <dbReference type="ARBA" id="ARBA00023015"/>
    </source>
</evidence>
<organism evidence="6 7">
    <name type="scientific">Pseudonocardia ammonioxydans</name>
    <dbReference type="NCBI Taxonomy" id="260086"/>
    <lineage>
        <taxon>Bacteria</taxon>
        <taxon>Bacillati</taxon>
        <taxon>Actinomycetota</taxon>
        <taxon>Actinomycetes</taxon>
        <taxon>Pseudonocardiales</taxon>
        <taxon>Pseudonocardiaceae</taxon>
        <taxon>Pseudonocardia</taxon>
    </lineage>
</organism>
<sequence>MTGVSVTEMSVPEPERLADVFATIARELDSAADPETTRLVITRRAVEQVPGCDHAGVSLVRRNGTVTTVAATDEVADRIHVIQNELGEGPCLSAITDHAVYQIDDLRRDERWPRFAARVGEEFPVASMLSFRLFTSEDTTGALDLYATRPNAFDAHSRAIGTILAAHAAIAMASARSREHGENLEAALENSRRIGIAIGILMRGENLSQNRAFEFLVDVSQRLNRKLRDVAGVIVEAGGIPGDLAGRP</sequence>
<proteinExistence type="predicted"/>
<reference evidence="6 7" key="1">
    <citation type="submission" date="2016-10" db="EMBL/GenBank/DDBJ databases">
        <authorList>
            <person name="de Groot N.N."/>
        </authorList>
    </citation>
    <scope>NUCLEOTIDE SEQUENCE [LARGE SCALE GENOMIC DNA]</scope>
    <source>
        <strain evidence="6 7">CGMCC 4.1877</strain>
    </source>
</reference>
<evidence type="ECO:0000313" key="7">
    <source>
        <dbReference type="Proteomes" id="UP000199614"/>
    </source>
</evidence>
<gene>
    <name evidence="6" type="ORF">SAMN05216207_1011163</name>
</gene>
<evidence type="ECO:0000259" key="5">
    <source>
        <dbReference type="PROSITE" id="PS50921"/>
    </source>
</evidence>
<dbReference type="InterPro" id="IPR011006">
    <property type="entry name" value="CheY-like_superfamily"/>
</dbReference>
<dbReference type="InterPro" id="IPR029016">
    <property type="entry name" value="GAF-like_dom_sf"/>
</dbReference>